<gene>
    <name evidence="5" type="ORF">Sant_3566</name>
</gene>
<organism evidence="5 6">
    <name type="scientific">Sodalis praecaptivus</name>
    <dbReference type="NCBI Taxonomy" id="1239307"/>
    <lineage>
        <taxon>Bacteria</taxon>
        <taxon>Pseudomonadati</taxon>
        <taxon>Pseudomonadota</taxon>
        <taxon>Gammaproteobacteria</taxon>
        <taxon>Enterobacterales</taxon>
        <taxon>Bruguierivoracaceae</taxon>
        <taxon>Sodalis</taxon>
    </lineage>
</organism>
<name>W0I290_9GAMM</name>
<reference evidence="5 6" key="1">
    <citation type="journal article" date="2014" name="Genome Biol. Evol.">
        <title>Genome degeneration and adaptation in a nascent stage of symbiosis.</title>
        <authorList>
            <person name="Oakeson K.F."/>
            <person name="Gil R."/>
            <person name="Clayton A.L."/>
            <person name="Dunn D.M."/>
            <person name="von Niederhausern A.C."/>
            <person name="Hamil C."/>
            <person name="Aoyagi A."/>
            <person name="Duval B."/>
            <person name="Baca A."/>
            <person name="Silva F.J."/>
            <person name="Vallier A."/>
            <person name="Jackson D.G."/>
            <person name="Latorre A."/>
            <person name="Weiss R.B."/>
            <person name="Heddi A."/>
            <person name="Moya A."/>
            <person name="Dale C."/>
        </authorList>
    </citation>
    <scope>NUCLEOTIDE SEQUENCE [LARGE SCALE GENOMIC DNA]</scope>
    <source>
        <strain evidence="5 6">HS1</strain>
    </source>
</reference>
<evidence type="ECO:0000259" key="4">
    <source>
        <dbReference type="Pfam" id="PF07338"/>
    </source>
</evidence>
<feature type="compositionally biased region" description="Polar residues" evidence="2">
    <location>
        <begin position="63"/>
        <end position="80"/>
    </location>
</feature>
<dbReference type="PATRIC" id="fig|1239307.3.peg.3933"/>
<dbReference type="RefSeq" id="WP_025423671.1">
    <property type="nucleotide sequence ID" value="NZ_CP006569.1"/>
</dbReference>
<evidence type="ECO:0000256" key="3">
    <source>
        <dbReference type="SAM" id="SignalP"/>
    </source>
</evidence>
<feature type="chain" id="PRO_5004790970" description="YdgH/BhsA/McbA-like domain-containing protein" evidence="3">
    <location>
        <begin position="23"/>
        <end position="86"/>
    </location>
</feature>
<keyword evidence="6" id="KW-1185">Reference proteome</keyword>
<feature type="domain" description="YdgH/BhsA/McbA-like" evidence="4">
    <location>
        <begin position="34"/>
        <end position="86"/>
    </location>
</feature>
<feature type="region of interest" description="Disordered" evidence="2">
    <location>
        <begin position="57"/>
        <end position="86"/>
    </location>
</feature>
<evidence type="ECO:0000313" key="5">
    <source>
        <dbReference type="EMBL" id="AHF78548.1"/>
    </source>
</evidence>
<dbReference type="OrthoDB" id="6428780at2"/>
<proteinExistence type="predicted"/>
<dbReference type="InterPro" id="IPR036275">
    <property type="entry name" value="YdgH-like_sf"/>
</dbReference>
<keyword evidence="1 3" id="KW-0732">Signal</keyword>
<sequence>MKMTFIAATALILATFSFPLLAAQEVTSPPPGQQPMGTVSATTYNSSVTDLQQQLEAKADEANASSYRITSAGGTDTMSGTAELYK</sequence>
<dbReference type="SUPFAM" id="SSF159871">
    <property type="entry name" value="YdgH-like"/>
    <property type="match status" value="1"/>
</dbReference>
<dbReference type="NCBIfam" id="NF047859">
    <property type="entry name" value="StressCuResBhsA"/>
    <property type="match status" value="1"/>
</dbReference>
<evidence type="ECO:0000256" key="2">
    <source>
        <dbReference type="SAM" id="MobiDB-lite"/>
    </source>
</evidence>
<dbReference type="InterPro" id="IPR010854">
    <property type="entry name" value="YdgH/BhsA/McbA-like_dom"/>
</dbReference>
<protein>
    <recommendedName>
        <fullName evidence="4">YdgH/BhsA/McbA-like domain-containing protein</fullName>
    </recommendedName>
</protein>
<evidence type="ECO:0000313" key="6">
    <source>
        <dbReference type="Proteomes" id="UP000019028"/>
    </source>
</evidence>
<dbReference type="HOGENOM" id="CLU_158602_2_3_6"/>
<dbReference type="Proteomes" id="UP000019028">
    <property type="component" value="Chromosome"/>
</dbReference>
<accession>W0I290</accession>
<dbReference type="InterPro" id="IPR025543">
    <property type="entry name" value="Dodecin-like"/>
</dbReference>
<dbReference type="Gene3D" id="3.30.1660.10">
    <property type="entry name" value="Flavin-binding protein dodecin"/>
    <property type="match status" value="1"/>
</dbReference>
<evidence type="ECO:0000256" key="1">
    <source>
        <dbReference type="ARBA" id="ARBA00022729"/>
    </source>
</evidence>
<dbReference type="KEGG" id="sod:Sant_3566"/>
<dbReference type="AlphaFoldDB" id="W0I290"/>
<dbReference type="Pfam" id="PF07338">
    <property type="entry name" value="YdgH_BhsA-like"/>
    <property type="match status" value="1"/>
</dbReference>
<dbReference type="EMBL" id="CP006569">
    <property type="protein sequence ID" value="AHF78548.1"/>
    <property type="molecule type" value="Genomic_DNA"/>
</dbReference>
<feature type="signal peptide" evidence="3">
    <location>
        <begin position="1"/>
        <end position="22"/>
    </location>
</feature>